<evidence type="ECO:0000313" key="2">
    <source>
        <dbReference type="EMBL" id="GAH69821.1"/>
    </source>
</evidence>
<dbReference type="InterPro" id="IPR036291">
    <property type="entry name" value="NAD(P)-bd_dom_sf"/>
</dbReference>
<dbReference type="PANTHER" id="PTHR42793">
    <property type="entry name" value="COA BINDING DOMAIN CONTAINING PROTEIN"/>
    <property type="match status" value="1"/>
</dbReference>
<feature type="non-terminal residue" evidence="2">
    <location>
        <position position="151"/>
    </location>
</feature>
<dbReference type="AlphaFoldDB" id="X1HI28"/>
<name>X1HI28_9ZZZZ</name>
<dbReference type="Gene3D" id="3.40.50.720">
    <property type="entry name" value="NAD(P)-binding Rossmann-like Domain"/>
    <property type="match status" value="1"/>
</dbReference>
<dbReference type="EMBL" id="BARU01027050">
    <property type="protein sequence ID" value="GAH69821.1"/>
    <property type="molecule type" value="Genomic_DNA"/>
</dbReference>
<evidence type="ECO:0000259" key="1">
    <source>
        <dbReference type="SMART" id="SM00881"/>
    </source>
</evidence>
<feature type="domain" description="CoA-binding" evidence="1">
    <location>
        <begin position="10"/>
        <end position="105"/>
    </location>
</feature>
<dbReference type="SMART" id="SM00881">
    <property type="entry name" value="CoA_binding"/>
    <property type="match status" value="1"/>
</dbReference>
<organism evidence="2">
    <name type="scientific">marine sediment metagenome</name>
    <dbReference type="NCBI Taxonomy" id="412755"/>
    <lineage>
        <taxon>unclassified sequences</taxon>
        <taxon>metagenomes</taxon>
        <taxon>ecological metagenomes</taxon>
    </lineage>
</organism>
<protein>
    <recommendedName>
        <fullName evidence="1">CoA-binding domain-containing protein</fullName>
    </recommendedName>
</protein>
<dbReference type="Pfam" id="PF13380">
    <property type="entry name" value="CoA_binding_2"/>
    <property type="match status" value="1"/>
</dbReference>
<accession>X1HI28</accession>
<dbReference type="InterPro" id="IPR003781">
    <property type="entry name" value="CoA-bd"/>
</dbReference>
<sequence>MGAKSDLHAFLTPQSVAVVGATERPGAWGSFIMRGLLSLNYPGKIYPVNRQADQVFGVPAYKAIGEIKGPVEIAVLAIPEEFVEEAIMACGQKRVKGITMITAGFGETSESGRERQERLAGLARSYGIRLLGPNVSGSFNLYAGFNASPRP</sequence>
<dbReference type="PANTHER" id="PTHR42793:SF1">
    <property type="entry name" value="PEPTIDYL-LYSINE N-ACETYLTRANSFERASE PATZ"/>
    <property type="match status" value="1"/>
</dbReference>
<dbReference type="SUPFAM" id="SSF51735">
    <property type="entry name" value="NAD(P)-binding Rossmann-fold domains"/>
    <property type="match status" value="1"/>
</dbReference>
<comment type="caution">
    <text evidence="2">The sequence shown here is derived from an EMBL/GenBank/DDBJ whole genome shotgun (WGS) entry which is preliminary data.</text>
</comment>
<reference evidence="2" key="1">
    <citation type="journal article" date="2014" name="Front. Microbiol.">
        <title>High frequency of phylogenetically diverse reductive dehalogenase-homologous genes in deep subseafloor sedimentary metagenomes.</title>
        <authorList>
            <person name="Kawai M."/>
            <person name="Futagami T."/>
            <person name="Toyoda A."/>
            <person name="Takaki Y."/>
            <person name="Nishi S."/>
            <person name="Hori S."/>
            <person name="Arai W."/>
            <person name="Tsubouchi T."/>
            <person name="Morono Y."/>
            <person name="Uchiyama I."/>
            <person name="Ito T."/>
            <person name="Fujiyama A."/>
            <person name="Inagaki F."/>
            <person name="Takami H."/>
        </authorList>
    </citation>
    <scope>NUCLEOTIDE SEQUENCE</scope>
    <source>
        <strain evidence="2">Expedition CK06-06</strain>
    </source>
</reference>
<proteinExistence type="predicted"/>
<gene>
    <name evidence="2" type="ORF">S03H2_43370</name>
</gene>